<evidence type="ECO:0000313" key="2">
    <source>
        <dbReference type="Proteomes" id="UP001143856"/>
    </source>
</evidence>
<protein>
    <submittedName>
        <fullName evidence="1">Uncharacterized protein</fullName>
    </submittedName>
</protein>
<organism evidence="1 2">
    <name type="scientific">Xylaria curta</name>
    <dbReference type="NCBI Taxonomy" id="42375"/>
    <lineage>
        <taxon>Eukaryota</taxon>
        <taxon>Fungi</taxon>
        <taxon>Dikarya</taxon>
        <taxon>Ascomycota</taxon>
        <taxon>Pezizomycotina</taxon>
        <taxon>Sordariomycetes</taxon>
        <taxon>Xylariomycetidae</taxon>
        <taxon>Xylariales</taxon>
        <taxon>Xylariaceae</taxon>
        <taxon>Xylaria</taxon>
    </lineage>
</organism>
<proteinExistence type="predicted"/>
<sequence>MAHDSIIAEKHFTTPEPCEHNAEQQQTWHAPHSRSISPTDESVLPPADGGRAAWLFLTACYFLEAVTFGFGFSFGVLEDYYSSHEPYAGSGNIAVIGTTTTGVIFGVGGCVAYCPCTLYIDEWFVRRKGLAYGIVWSAAGAGGAVFPFLLQALLDRLGFQTAMRIIAGAIFGLSAPLTFFIKPRLPHLANAHNVAKPYNMRFVMSKRFILHQMVNAIEATGYFLPGIYMPAYTRETFGTSTLMSALTLTLINISATIGLISMGFISDKFKATKWSWASIWPAIMKEMSEKGESEGYPHTDPVMVQGHLCIGRGVGNVISGPLSNALVNSKLWKGQAVGGYGSGYGTLIVYTGVTAFISGINFVWEYLGLL</sequence>
<keyword evidence="2" id="KW-1185">Reference proteome</keyword>
<reference evidence="1" key="1">
    <citation type="submission" date="2022-10" db="EMBL/GenBank/DDBJ databases">
        <title>Genome Sequence of Xylaria curta.</title>
        <authorList>
            <person name="Buettner E."/>
        </authorList>
    </citation>
    <scope>NUCLEOTIDE SEQUENCE</scope>
    <source>
        <strain evidence="1">Babe10</strain>
    </source>
</reference>
<comment type="caution">
    <text evidence="1">The sequence shown here is derived from an EMBL/GenBank/DDBJ whole genome shotgun (WGS) entry which is preliminary data.</text>
</comment>
<dbReference type="EMBL" id="JAPDGR010000226">
    <property type="protein sequence ID" value="KAJ2993221.1"/>
    <property type="molecule type" value="Genomic_DNA"/>
</dbReference>
<dbReference type="Proteomes" id="UP001143856">
    <property type="component" value="Unassembled WGS sequence"/>
</dbReference>
<evidence type="ECO:0000313" key="1">
    <source>
        <dbReference type="EMBL" id="KAJ2993221.1"/>
    </source>
</evidence>
<name>A0ACC1PI49_9PEZI</name>
<accession>A0ACC1PI49</accession>
<gene>
    <name evidence="1" type="ORF">NUW58_g1911</name>
</gene>